<dbReference type="Proteomes" id="UP001163321">
    <property type="component" value="Chromosome 13"/>
</dbReference>
<comment type="caution">
    <text evidence="1">The sequence shown here is derived from an EMBL/GenBank/DDBJ whole genome shotgun (WGS) entry which is preliminary data.</text>
</comment>
<evidence type="ECO:0000313" key="2">
    <source>
        <dbReference type="Proteomes" id="UP001163321"/>
    </source>
</evidence>
<accession>A0ACC0WH30</accession>
<gene>
    <name evidence="1" type="ORF">PsorP6_012981</name>
</gene>
<evidence type="ECO:0000313" key="1">
    <source>
        <dbReference type="EMBL" id="KAI9917359.1"/>
    </source>
</evidence>
<proteinExistence type="predicted"/>
<name>A0ACC0WH30_9STRA</name>
<sequence length="85" mass="9627">MEKLMEVARMGKLYATVAETANEAHDSRELINAEEERETDMWHARLRHVTISRLKSIVKVCDGVPKKLVASVNDMNLCDGCIKAR</sequence>
<keyword evidence="2" id="KW-1185">Reference proteome</keyword>
<reference evidence="1 2" key="1">
    <citation type="journal article" date="2022" name="bioRxiv">
        <title>The genome of the oomycete Peronosclerospora sorghi, a cosmopolitan pathogen of maize and sorghum, is inflated with dispersed pseudogenes.</title>
        <authorList>
            <person name="Fletcher K."/>
            <person name="Martin F."/>
            <person name="Isakeit T."/>
            <person name="Cavanaugh K."/>
            <person name="Magill C."/>
            <person name="Michelmore R."/>
        </authorList>
    </citation>
    <scope>NUCLEOTIDE SEQUENCE [LARGE SCALE GENOMIC DNA]</scope>
    <source>
        <strain evidence="1">P6</strain>
    </source>
</reference>
<dbReference type="EMBL" id="CM047592">
    <property type="protein sequence ID" value="KAI9917359.1"/>
    <property type="molecule type" value="Genomic_DNA"/>
</dbReference>
<organism evidence="1 2">
    <name type="scientific">Peronosclerospora sorghi</name>
    <dbReference type="NCBI Taxonomy" id="230839"/>
    <lineage>
        <taxon>Eukaryota</taxon>
        <taxon>Sar</taxon>
        <taxon>Stramenopiles</taxon>
        <taxon>Oomycota</taxon>
        <taxon>Peronosporomycetes</taxon>
        <taxon>Peronosporales</taxon>
        <taxon>Peronosporaceae</taxon>
        <taxon>Peronosclerospora</taxon>
    </lineage>
</organism>
<protein>
    <submittedName>
        <fullName evidence="1">Uncharacterized protein</fullName>
    </submittedName>
</protein>